<accession>A0ABX1VLL5</accession>
<protein>
    <submittedName>
        <fullName evidence="2">Uncharacterized protein</fullName>
    </submittedName>
</protein>
<organism evidence="2 3">
    <name type="scientific">Alienimonas chondri</name>
    <dbReference type="NCBI Taxonomy" id="2681879"/>
    <lineage>
        <taxon>Bacteria</taxon>
        <taxon>Pseudomonadati</taxon>
        <taxon>Planctomycetota</taxon>
        <taxon>Planctomycetia</taxon>
        <taxon>Planctomycetales</taxon>
        <taxon>Planctomycetaceae</taxon>
        <taxon>Alienimonas</taxon>
    </lineage>
</organism>
<feature type="compositionally biased region" description="Pro residues" evidence="1">
    <location>
        <begin position="136"/>
        <end position="146"/>
    </location>
</feature>
<dbReference type="EMBL" id="WTPX01000240">
    <property type="protein sequence ID" value="NNJ27953.1"/>
    <property type="molecule type" value="Genomic_DNA"/>
</dbReference>
<feature type="compositionally biased region" description="Low complexity" evidence="1">
    <location>
        <begin position="109"/>
        <end position="120"/>
    </location>
</feature>
<name>A0ABX1VLL5_9PLAN</name>
<comment type="caution">
    <text evidence="2">The sequence shown here is derived from an EMBL/GenBank/DDBJ whole genome shotgun (WGS) entry which is preliminary data.</text>
</comment>
<evidence type="ECO:0000256" key="1">
    <source>
        <dbReference type="SAM" id="MobiDB-lite"/>
    </source>
</evidence>
<sequence length="252" mass="26775">MTDDDLDRLVQRCADGELTAPDRAALLARLNANPAAYRPLALALLERRLLDDALRETVRLESPTAPTPVPSGRDRSRPTAPWRTAAGWAASAAAGLLLGLFFNADWSPVSPSTSSSPSRPLIAAGSPGSVESMPTKPAPIDEPPIEPASRSETNGFSSPPLSEAPRPTPLAQVAWRTANGTSLSLPVYDERDVTAAMAARAADPLPAHVRAELVRSGRFAGELRQEYTVPLADGRLLTVPVHAVSVRQPEVF</sequence>
<gene>
    <name evidence="2" type="ORF">LzC2_40640</name>
</gene>
<proteinExistence type="predicted"/>
<keyword evidence="3" id="KW-1185">Reference proteome</keyword>
<evidence type="ECO:0000313" key="2">
    <source>
        <dbReference type="EMBL" id="NNJ27953.1"/>
    </source>
</evidence>
<feature type="region of interest" description="Disordered" evidence="1">
    <location>
        <begin position="109"/>
        <end position="167"/>
    </location>
</feature>
<reference evidence="2 3" key="1">
    <citation type="journal article" date="2020" name="Syst. Appl. Microbiol.">
        <title>Alienimonas chondri sp. nov., a novel planctomycete isolated from the biofilm of the red alga Chondrus crispus.</title>
        <authorList>
            <person name="Vitorino I."/>
            <person name="Albuquerque L."/>
            <person name="Wiegand S."/>
            <person name="Kallscheuer N."/>
            <person name="da Costa M.S."/>
            <person name="Lobo-da-Cunha A."/>
            <person name="Jogler C."/>
            <person name="Lage O.M."/>
        </authorList>
    </citation>
    <scope>NUCLEOTIDE SEQUENCE [LARGE SCALE GENOMIC DNA]</scope>
    <source>
        <strain evidence="2 3">LzC2</strain>
    </source>
</reference>
<evidence type="ECO:0000313" key="3">
    <source>
        <dbReference type="Proteomes" id="UP000609651"/>
    </source>
</evidence>
<feature type="region of interest" description="Disordered" evidence="1">
    <location>
        <begin position="60"/>
        <end position="81"/>
    </location>
</feature>
<dbReference type="Proteomes" id="UP000609651">
    <property type="component" value="Unassembled WGS sequence"/>
</dbReference>
<feature type="compositionally biased region" description="Polar residues" evidence="1">
    <location>
        <begin position="150"/>
        <end position="160"/>
    </location>
</feature>
<dbReference type="RefSeq" id="WP_171189856.1">
    <property type="nucleotide sequence ID" value="NZ_WTPX01000240.1"/>
</dbReference>